<evidence type="ECO:0000256" key="2">
    <source>
        <dbReference type="ARBA" id="ARBA00022448"/>
    </source>
</evidence>
<dbReference type="STRING" id="142588.SAMN04488559_10642"/>
<proteinExistence type="inferred from homology"/>
<dbReference type="OrthoDB" id="9787902at2"/>
<dbReference type="FunFam" id="1.10.3720.10:FF:000001">
    <property type="entry name" value="Glycine betaine ABC transporter, permease"/>
    <property type="match status" value="1"/>
</dbReference>
<dbReference type="Pfam" id="PF00528">
    <property type="entry name" value="BPD_transp_1"/>
    <property type="match status" value="1"/>
</dbReference>
<evidence type="ECO:0000256" key="4">
    <source>
        <dbReference type="ARBA" id="ARBA00022692"/>
    </source>
</evidence>
<keyword evidence="2 9" id="KW-0813">Transport</keyword>
<dbReference type="Pfam" id="PF04069">
    <property type="entry name" value="OpuAC"/>
    <property type="match status" value="1"/>
</dbReference>
<dbReference type="RefSeq" id="WP_092651488.1">
    <property type="nucleotide sequence ID" value="NZ_FOHA01000006.1"/>
</dbReference>
<evidence type="ECO:0000256" key="5">
    <source>
        <dbReference type="ARBA" id="ARBA00022989"/>
    </source>
</evidence>
<dbReference type="SUPFAM" id="SSF161098">
    <property type="entry name" value="MetI-like"/>
    <property type="match status" value="1"/>
</dbReference>
<dbReference type="Proteomes" id="UP000198948">
    <property type="component" value="Unassembled WGS sequence"/>
</dbReference>
<feature type="transmembrane region" description="Helical" evidence="9">
    <location>
        <begin position="219"/>
        <end position="241"/>
    </location>
</feature>
<feature type="transmembrane region" description="Helical" evidence="9">
    <location>
        <begin position="253"/>
        <end position="271"/>
    </location>
</feature>
<keyword evidence="12" id="KW-1185">Reference proteome</keyword>
<evidence type="ECO:0000313" key="11">
    <source>
        <dbReference type="EMBL" id="SER78882.1"/>
    </source>
</evidence>
<evidence type="ECO:0000259" key="10">
    <source>
        <dbReference type="PROSITE" id="PS50928"/>
    </source>
</evidence>
<dbReference type="Gene3D" id="3.40.190.10">
    <property type="entry name" value="Periplasmic binding protein-like II"/>
    <property type="match status" value="1"/>
</dbReference>
<dbReference type="PANTHER" id="PTHR47737">
    <property type="entry name" value="GLYCINE BETAINE/PROLINE BETAINE TRANSPORT SYSTEM PERMEASE PROTEIN PROW"/>
    <property type="match status" value="1"/>
</dbReference>
<accession>A0A1H9S1H2</accession>
<organism evidence="11 12">
    <name type="scientific">Isobaculum melis</name>
    <dbReference type="NCBI Taxonomy" id="142588"/>
    <lineage>
        <taxon>Bacteria</taxon>
        <taxon>Bacillati</taxon>
        <taxon>Bacillota</taxon>
        <taxon>Bacilli</taxon>
        <taxon>Lactobacillales</taxon>
        <taxon>Carnobacteriaceae</taxon>
        <taxon>Isobaculum</taxon>
    </lineage>
</organism>
<protein>
    <submittedName>
        <fullName evidence="11">Glycine betaine/proline transport system substrate-binding protein</fullName>
    </submittedName>
</protein>
<dbReference type="Gene3D" id="1.10.3720.10">
    <property type="entry name" value="MetI-like"/>
    <property type="match status" value="1"/>
</dbReference>
<dbReference type="PANTHER" id="PTHR47737:SF1">
    <property type="entry name" value="GLYCINE BETAINE_PROLINE BETAINE TRANSPORT SYSTEM PERMEASE PROTEIN PROW"/>
    <property type="match status" value="1"/>
</dbReference>
<feature type="transmembrane region" description="Helical" evidence="9">
    <location>
        <begin position="291"/>
        <end position="313"/>
    </location>
</feature>
<dbReference type="GO" id="GO:0015871">
    <property type="term" value="P:choline transport"/>
    <property type="evidence" value="ECO:0007669"/>
    <property type="project" value="TreeGrafter"/>
</dbReference>
<dbReference type="InterPro" id="IPR035906">
    <property type="entry name" value="MetI-like_sf"/>
</dbReference>
<evidence type="ECO:0000256" key="6">
    <source>
        <dbReference type="ARBA" id="ARBA00023136"/>
    </source>
</evidence>
<feature type="transmembrane region" description="Helical" evidence="9">
    <location>
        <begin position="138"/>
        <end position="165"/>
    </location>
</feature>
<feature type="transmembrane region" description="Helical" evidence="9">
    <location>
        <begin position="71"/>
        <end position="88"/>
    </location>
</feature>
<dbReference type="GO" id="GO:0043190">
    <property type="term" value="C:ATP-binding cassette (ABC) transporter complex"/>
    <property type="evidence" value="ECO:0007669"/>
    <property type="project" value="InterPro"/>
</dbReference>
<dbReference type="EMBL" id="FOHA01000006">
    <property type="protein sequence ID" value="SER78882.1"/>
    <property type="molecule type" value="Genomic_DNA"/>
</dbReference>
<gene>
    <name evidence="11" type="ORF">SAMN04488559_10642</name>
</gene>
<keyword evidence="4 9" id="KW-0812">Transmembrane</keyword>
<evidence type="ECO:0000256" key="3">
    <source>
        <dbReference type="ARBA" id="ARBA00022475"/>
    </source>
</evidence>
<evidence type="ECO:0000256" key="1">
    <source>
        <dbReference type="ARBA" id="ARBA00004141"/>
    </source>
</evidence>
<sequence>MTNYQLPVAEWVETITEWMTNTFSGVFGFFQTTGQSLMDGITSLLVAIPPLLFIVLLTAIAFLISNKKIGLTLFTFIGLLFIYNQNLWTDLMSTVTLVLLSSVVSIVIGVPLGILMAKSNKAKSIITPILDFMQTMPGFVYLIPAVAFFGIGMVPGVFASVIFALPPTVRFTNLGIRQVPKELVEASDSFGSTSWQKLFKLELPLAKSTIMAGVNQTTMLALSMVVIASMIGAPGLGRGVLSALQRAQVGNGFVNGVALVILAIIIDRFTQNLNKKKTAPASTKQSKNKKIGGIIVAVVAIIALIASSTLFSVSKDNEKRIALAYVEWDTEVASTHVVAEVLKDLDYEVSVTPLDNAIMWESLSKGETDAMVSAWLPGTHGEQYKQYKDQVEDLGENLKGAKLGIVVPQYMDVNSIEELKNQADKKITGIEPGAGVVAAAEKTQQTYNNLKDWTIETSSSGAMTVALGQAIKNKEDIVITGWSPHWMFAKYDLKYLEDPKGTMGDEEAIHTMAKKGLEKENPEAYQVLKNFHWTKEDMESVMLEINKGTDPTEAARNWIDSHPKEVAEWKE</sequence>
<evidence type="ECO:0000256" key="7">
    <source>
        <dbReference type="ARBA" id="ARBA00035642"/>
    </source>
</evidence>
<comment type="subcellular location">
    <subcellularLocation>
        <location evidence="9">Cell membrane</location>
        <topology evidence="9">Multi-pass membrane protein</topology>
    </subcellularLocation>
    <subcellularLocation>
        <location evidence="1">Membrane</location>
        <topology evidence="1">Multi-pass membrane protein</topology>
    </subcellularLocation>
</comment>
<keyword evidence="6 9" id="KW-0472">Membrane</keyword>
<feature type="domain" description="ABC transmembrane type-1" evidence="10">
    <location>
        <begin position="91"/>
        <end position="270"/>
    </location>
</feature>
<dbReference type="CDD" id="cd06261">
    <property type="entry name" value="TM_PBP2"/>
    <property type="match status" value="1"/>
</dbReference>
<comment type="similarity">
    <text evidence="8">In the N-terminal section; belongs to the binding-protein-dependent transport system permease family.</text>
</comment>
<feature type="transmembrane region" description="Helical" evidence="9">
    <location>
        <begin position="94"/>
        <end position="117"/>
    </location>
</feature>
<dbReference type="GO" id="GO:0005275">
    <property type="term" value="F:amine transmembrane transporter activity"/>
    <property type="evidence" value="ECO:0007669"/>
    <property type="project" value="TreeGrafter"/>
</dbReference>
<reference evidence="11 12" key="1">
    <citation type="submission" date="2016-10" db="EMBL/GenBank/DDBJ databases">
        <authorList>
            <person name="de Groot N.N."/>
        </authorList>
    </citation>
    <scope>NUCLEOTIDE SEQUENCE [LARGE SCALE GENOMIC DNA]</scope>
    <source>
        <strain evidence="11 12">DSM 13760</strain>
    </source>
</reference>
<dbReference type="PROSITE" id="PS50928">
    <property type="entry name" value="ABC_TM1"/>
    <property type="match status" value="1"/>
</dbReference>
<evidence type="ECO:0000256" key="8">
    <source>
        <dbReference type="ARBA" id="ARBA00035652"/>
    </source>
</evidence>
<feature type="transmembrane region" description="Helical" evidence="9">
    <location>
        <begin position="41"/>
        <end position="64"/>
    </location>
</feature>
<dbReference type="InterPro" id="IPR000515">
    <property type="entry name" value="MetI-like"/>
</dbReference>
<dbReference type="SUPFAM" id="SSF53850">
    <property type="entry name" value="Periplasmic binding protein-like II"/>
    <property type="match status" value="1"/>
</dbReference>
<comment type="similarity">
    <text evidence="7">In the C-terminal section; belongs to the OsmX family.</text>
</comment>
<dbReference type="CDD" id="cd13639">
    <property type="entry name" value="PBP2_OpuAC_like"/>
    <property type="match status" value="1"/>
</dbReference>
<evidence type="ECO:0000256" key="9">
    <source>
        <dbReference type="RuleBase" id="RU363032"/>
    </source>
</evidence>
<evidence type="ECO:0000313" key="12">
    <source>
        <dbReference type="Proteomes" id="UP000198948"/>
    </source>
</evidence>
<dbReference type="AlphaFoldDB" id="A0A1H9S1H2"/>
<keyword evidence="5 9" id="KW-1133">Transmembrane helix</keyword>
<name>A0A1H9S1H2_9LACT</name>
<dbReference type="Gene3D" id="3.40.190.100">
    <property type="entry name" value="Glycine betaine-binding periplasmic protein, domain 2"/>
    <property type="match status" value="1"/>
</dbReference>
<dbReference type="InterPro" id="IPR007210">
    <property type="entry name" value="ABC_Gly_betaine_transp_sub-bd"/>
</dbReference>
<dbReference type="GO" id="GO:0015226">
    <property type="term" value="F:carnitine transmembrane transporter activity"/>
    <property type="evidence" value="ECO:0007669"/>
    <property type="project" value="TreeGrafter"/>
</dbReference>
<comment type="similarity">
    <text evidence="9">Belongs to the binding-protein-dependent transport system permease family.</text>
</comment>
<keyword evidence="3" id="KW-1003">Cell membrane</keyword>
<dbReference type="GO" id="GO:0031460">
    <property type="term" value="P:glycine betaine transport"/>
    <property type="evidence" value="ECO:0007669"/>
    <property type="project" value="TreeGrafter"/>
</dbReference>